<accession>A0A9D1AHY4</accession>
<keyword evidence="11" id="KW-0698">rRNA processing</keyword>
<comment type="similarity">
    <text evidence="2">Belongs to the ribonuclease III family.</text>
</comment>
<dbReference type="PROSITE" id="PS00517">
    <property type="entry name" value="RNASE_3_1"/>
    <property type="match status" value="1"/>
</dbReference>
<dbReference type="EMBL" id="DVHB01000066">
    <property type="protein sequence ID" value="HIR39491.1"/>
    <property type="molecule type" value="Genomic_DNA"/>
</dbReference>
<dbReference type="InterPro" id="IPR036389">
    <property type="entry name" value="RNase_III_sf"/>
</dbReference>
<dbReference type="Gene3D" id="1.10.1520.10">
    <property type="entry name" value="Ribonuclease III domain"/>
    <property type="match status" value="1"/>
</dbReference>
<dbReference type="Pfam" id="PF14622">
    <property type="entry name" value="Ribonucleas_3_3"/>
    <property type="match status" value="1"/>
</dbReference>
<dbReference type="EC" id="3.1.26.3" evidence="11"/>
<evidence type="ECO:0000256" key="3">
    <source>
        <dbReference type="ARBA" id="ARBA00022664"/>
    </source>
</evidence>
<comment type="cofactor">
    <cofactor evidence="11">
        <name>Mg(2+)</name>
        <dbReference type="ChEBI" id="CHEBI:18420"/>
    </cofactor>
</comment>
<dbReference type="Gene3D" id="3.30.160.20">
    <property type="match status" value="1"/>
</dbReference>
<comment type="function">
    <text evidence="10 11">Digests double-stranded RNA. Involved in the processing of primary rRNA transcript to yield the immediate precursors to the large and small rRNAs (23S and 16S). Processes some mRNAs, and tRNAs when they are encoded in the rRNA operon. Processes pre-crRNA and tracrRNA of type II CRISPR loci if present in the organism.</text>
</comment>
<evidence type="ECO:0000313" key="14">
    <source>
        <dbReference type="EMBL" id="HIR39491.1"/>
    </source>
</evidence>
<keyword evidence="11" id="KW-0963">Cytoplasm</keyword>
<reference evidence="14" key="2">
    <citation type="journal article" date="2021" name="PeerJ">
        <title>Extensive microbial diversity within the chicken gut microbiome revealed by metagenomics and culture.</title>
        <authorList>
            <person name="Gilroy R."/>
            <person name="Ravi A."/>
            <person name="Getino M."/>
            <person name="Pursley I."/>
            <person name="Horton D.L."/>
            <person name="Alikhan N.F."/>
            <person name="Baker D."/>
            <person name="Gharbi K."/>
            <person name="Hall N."/>
            <person name="Watson M."/>
            <person name="Adriaenssens E.M."/>
            <person name="Foster-Nyarko E."/>
            <person name="Jarju S."/>
            <person name="Secka A."/>
            <person name="Antonio M."/>
            <person name="Oren A."/>
            <person name="Chaudhuri R.R."/>
            <person name="La Ragione R."/>
            <person name="Hildebrand F."/>
            <person name="Pallen M.J."/>
        </authorList>
    </citation>
    <scope>NUCLEOTIDE SEQUENCE</scope>
    <source>
        <strain evidence="14">ChiW25-3613</strain>
    </source>
</reference>
<dbReference type="GO" id="GO:0006397">
    <property type="term" value="P:mRNA processing"/>
    <property type="evidence" value="ECO:0007669"/>
    <property type="project" value="UniProtKB-UniRule"/>
</dbReference>
<evidence type="ECO:0000256" key="7">
    <source>
        <dbReference type="ARBA" id="ARBA00022801"/>
    </source>
</evidence>
<dbReference type="PANTHER" id="PTHR14950">
    <property type="entry name" value="DICER-RELATED"/>
    <property type="match status" value="1"/>
</dbReference>
<dbReference type="InterPro" id="IPR011907">
    <property type="entry name" value="RNase_III"/>
</dbReference>
<proteinExistence type="inferred from homology"/>
<comment type="caution">
    <text evidence="14">The sequence shown here is derived from an EMBL/GenBank/DDBJ whole genome shotgun (WGS) entry which is preliminary data.</text>
</comment>
<dbReference type="Proteomes" id="UP000824179">
    <property type="component" value="Unassembled WGS sequence"/>
</dbReference>
<dbReference type="GO" id="GO:0004525">
    <property type="term" value="F:ribonuclease III activity"/>
    <property type="evidence" value="ECO:0007669"/>
    <property type="project" value="UniProtKB-UniRule"/>
</dbReference>
<dbReference type="GO" id="GO:0006364">
    <property type="term" value="P:rRNA processing"/>
    <property type="evidence" value="ECO:0007669"/>
    <property type="project" value="UniProtKB-UniRule"/>
</dbReference>
<evidence type="ECO:0000259" key="12">
    <source>
        <dbReference type="PROSITE" id="PS50137"/>
    </source>
</evidence>
<dbReference type="SUPFAM" id="SSF54768">
    <property type="entry name" value="dsRNA-binding domain-like"/>
    <property type="match status" value="1"/>
</dbReference>
<dbReference type="PROSITE" id="PS50142">
    <property type="entry name" value="RNASE_3_2"/>
    <property type="match status" value="1"/>
</dbReference>
<dbReference type="PANTHER" id="PTHR14950:SF37">
    <property type="entry name" value="ENDORIBONUCLEASE DICER"/>
    <property type="match status" value="1"/>
</dbReference>
<dbReference type="NCBIfam" id="TIGR02191">
    <property type="entry name" value="RNaseIII"/>
    <property type="match status" value="1"/>
</dbReference>
<comment type="catalytic activity">
    <reaction evidence="1 11">
        <text>Endonucleolytic cleavage to 5'-phosphomonoester.</text>
        <dbReference type="EC" id="3.1.26.3"/>
    </reaction>
</comment>
<comment type="subunit">
    <text evidence="11">Homodimer.</text>
</comment>
<evidence type="ECO:0000313" key="15">
    <source>
        <dbReference type="Proteomes" id="UP000824179"/>
    </source>
</evidence>
<feature type="binding site" evidence="11">
    <location>
        <position position="49"/>
    </location>
    <ligand>
        <name>Mg(2+)</name>
        <dbReference type="ChEBI" id="CHEBI:18420"/>
    </ligand>
</feature>
<organism evidence="14 15">
    <name type="scientific">Candidatus Coproplasma stercoripullorum</name>
    <dbReference type="NCBI Taxonomy" id="2840751"/>
    <lineage>
        <taxon>Bacteria</taxon>
        <taxon>Bacillati</taxon>
        <taxon>Bacillota</taxon>
        <taxon>Clostridia</taxon>
        <taxon>Eubacteriales</taxon>
        <taxon>Candidatus Coproplasma</taxon>
    </lineage>
</organism>
<dbReference type="PROSITE" id="PS50137">
    <property type="entry name" value="DS_RBD"/>
    <property type="match status" value="1"/>
</dbReference>
<evidence type="ECO:0000256" key="2">
    <source>
        <dbReference type="ARBA" id="ARBA00010183"/>
    </source>
</evidence>
<feature type="active site" evidence="11">
    <location>
        <position position="117"/>
    </location>
</feature>
<protein>
    <recommendedName>
        <fullName evidence="11">Ribonuclease 3</fullName>
        <ecNumber evidence="11">3.1.26.3</ecNumber>
    </recommendedName>
    <alternativeName>
        <fullName evidence="11">Ribonuclease III</fullName>
        <shortName evidence="11">RNase III</shortName>
    </alternativeName>
</protein>
<dbReference type="HAMAP" id="MF_00104">
    <property type="entry name" value="RNase_III"/>
    <property type="match status" value="1"/>
</dbReference>
<evidence type="ECO:0000259" key="13">
    <source>
        <dbReference type="PROSITE" id="PS50142"/>
    </source>
</evidence>
<dbReference type="GO" id="GO:0008033">
    <property type="term" value="P:tRNA processing"/>
    <property type="evidence" value="ECO:0007669"/>
    <property type="project" value="UniProtKB-KW"/>
</dbReference>
<evidence type="ECO:0000256" key="5">
    <source>
        <dbReference type="ARBA" id="ARBA00022723"/>
    </source>
</evidence>
<feature type="binding site" evidence="11">
    <location>
        <position position="117"/>
    </location>
    <ligand>
        <name>Mg(2+)</name>
        <dbReference type="ChEBI" id="CHEBI:18420"/>
    </ligand>
</feature>
<keyword evidence="8 11" id="KW-0460">Magnesium</keyword>
<dbReference type="AlphaFoldDB" id="A0A9D1AHY4"/>
<feature type="active site" evidence="11">
    <location>
        <position position="53"/>
    </location>
</feature>
<dbReference type="CDD" id="cd10845">
    <property type="entry name" value="DSRM_RNAse_III_family"/>
    <property type="match status" value="1"/>
</dbReference>
<evidence type="ECO:0000256" key="1">
    <source>
        <dbReference type="ARBA" id="ARBA00000109"/>
    </source>
</evidence>
<keyword evidence="3 11" id="KW-0507">mRNA processing</keyword>
<evidence type="ECO:0000256" key="10">
    <source>
        <dbReference type="ARBA" id="ARBA00049596"/>
    </source>
</evidence>
<dbReference type="GO" id="GO:0005737">
    <property type="term" value="C:cytoplasm"/>
    <property type="evidence" value="ECO:0007669"/>
    <property type="project" value="UniProtKB-SubCell"/>
</dbReference>
<name>A0A9D1AHY4_9FIRM</name>
<feature type="domain" description="DRBM" evidence="12">
    <location>
        <begin position="150"/>
        <end position="218"/>
    </location>
</feature>
<keyword evidence="7 11" id="KW-0378">Hydrolase</keyword>
<dbReference type="GO" id="GO:0019843">
    <property type="term" value="F:rRNA binding"/>
    <property type="evidence" value="ECO:0007669"/>
    <property type="project" value="UniProtKB-KW"/>
</dbReference>
<evidence type="ECO:0000256" key="4">
    <source>
        <dbReference type="ARBA" id="ARBA00022722"/>
    </source>
</evidence>
<feature type="domain" description="RNase III" evidence="13">
    <location>
        <begin position="13"/>
        <end position="128"/>
    </location>
</feature>
<keyword evidence="11" id="KW-0819">tRNA processing</keyword>
<dbReference type="CDD" id="cd00593">
    <property type="entry name" value="RIBOc"/>
    <property type="match status" value="1"/>
</dbReference>
<keyword evidence="6 11" id="KW-0255">Endonuclease</keyword>
<evidence type="ECO:0000256" key="6">
    <source>
        <dbReference type="ARBA" id="ARBA00022759"/>
    </source>
</evidence>
<dbReference type="InterPro" id="IPR000999">
    <property type="entry name" value="RNase_III_dom"/>
</dbReference>
<reference evidence="14" key="1">
    <citation type="submission" date="2020-10" db="EMBL/GenBank/DDBJ databases">
        <authorList>
            <person name="Gilroy R."/>
        </authorList>
    </citation>
    <scope>NUCLEOTIDE SEQUENCE</scope>
    <source>
        <strain evidence="14">ChiW25-3613</strain>
    </source>
</reference>
<keyword evidence="5 11" id="KW-0479">Metal-binding</keyword>
<dbReference type="SMART" id="SM00535">
    <property type="entry name" value="RIBOc"/>
    <property type="match status" value="1"/>
</dbReference>
<keyword evidence="9 11" id="KW-0694">RNA-binding</keyword>
<comment type="subcellular location">
    <subcellularLocation>
        <location evidence="11">Cytoplasm</location>
    </subcellularLocation>
</comment>
<gene>
    <name evidence="11 14" type="primary">rnc</name>
    <name evidence="14" type="ORF">IAB90_03820</name>
</gene>
<keyword evidence="4 11" id="KW-0540">Nuclease</keyword>
<dbReference type="SUPFAM" id="SSF69065">
    <property type="entry name" value="RNase III domain-like"/>
    <property type="match status" value="1"/>
</dbReference>
<evidence type="ECO:0000256" key="11">
    <source>
        <dbReference type="HAMAP-Rule" id="MF_00104"/>
    </source>
</evidence>
<dbReference type="InterPro" id="IPR014720">
    <property type="entry name" value="dsRBD_dom"/>
</dbReference>
<keyword evidence="11" id="KW-0699">rRNA-binding</keyword>
<dbReference type="GO" id="GO:0046872">
    <property type="term" value="F:metal ion binding"/>
    <property type="evidence" value="ECO:0007669"/>
    <property type="project" value="UniProtKB-KW"/>
</dbReference>
<dbReference type="Pfam" id="PF00035">
    <property type="entry name" value="dsrm"/>
    <property type="match status" value="1"/>
</dbReference>
<evidence type="ECO:0000256" key="8">
    <source>
        <dbReference type="ARBA" id="ARBA00022842"/>
    </source>
</evidence>
<evidence type="ECO:0000256" key="9">
    <source>
        <dbReference type="ARBA" id="ARBA00022884"/>
    </source>
</evidence>
<dbReference type="SMART" id="SM00358">
    <property type="entry name" value="DSRM"/>
    <property type="match status" value="1"/>
</dbReference>
<sequence>MKSKAIAGNQPDIPAVERMLGYTFKDKKLLVRALTHSSASHTENYEQLEFLGDSVIQLIVTKELYLDGGTEGEMTAQRQKLVSRWPLKTASESLGLTDYIIKGVADVGEKALSSVYEAVAGAIFADGGYRAAEKFVKKTLIDVHLNAPENFKGDLQEYVQGRGFPLPEYNTSAVAGPSNDPQFVCNVLVCEKSFTGTGRSKSEAEKRAAKSALDSLLRG</sequence>
<feature type="binding site" evidence="11">
    <location>
        <position position="114"/>
    </location>
    <ligand>
        <name>Mg(2+)</name>
        <dbReference type="ChEBI" id="CHEBI:18420"/>
    </ligand>
</feature>